<dbReference type="EMBL" id="CP019030">
    <property type="protein sequence ID" value="APU45777.1"/>
    <property type="molecule type" value="Genomic_DNA"/>
</dbReference>
<dbReference type="SUPFAM" id="SSF53448">
    <property type="entry name" value="Nucleotide-diphospho-sugar transferases"/>
    <property type="match status" value="1"/>
</dbReference>
<evidence type="ECO:0000313" key="5">
    <source>
        <dbReference type="EMBL" id="APU45777.1"/>
    </source>
</evidence>
<keyword evidence="2" id="KW-0328">Glycosyltransferase</keyword>
<reference evidence="5 6" key="1">
    <citation type="submission" date="2016-12" db="EMBL/GenBank/DDBJ databases">
        <title>Complete Genome Sequence of Lactobacillus fermentum Strain SNUV175, a Probiotic for Treatment of Bacterial Vaginosis.</title>
        <authorList>
            <person name="Lee S."/>
            <person name="You H.J."/>
            <person name="Kwon B."/>
            <person name="Ko G."/>
        </authorList>
    </citation>
    <scope>NUCLEOTIDE SEQUENCE [LARGE SCALE GENOMIC DNA]</scope>
    <source>
        <strain evidence="5 6">SNUV175</strain>
    </source>
</reference>
<organism evidence="5 6">
    <name type="scientific">Limosilactobacillus fermentum</name>
    <name type="common">Lactobacillus fermentum</name>
    <dbReference type="NCBI Taxonomy" id="1613"/>
    <lineage>
        <taxon>Bacteria</taxon>
        <taxon>Bacillati</taxon>
        <taxon>Bacillota</taxon>
        <taxon>Bacilli</taxon>
        <taxon>Lactobacillales</taxon>
        <taxon>Lactobacillaceae</taxon>
        <taxon>Limosilactobacillus</taxon>
    </lineage>
</organism>
<dbReference type="AlphaFoldDB" id="A0A1L7GUP8"/>
<dbReference type="GO" id="GO:0016757">
    <property type="term" value="F:glycosyltransferase activity"/>
    <property type="evidence" value="ECO:0007669"/>
    <property type="project" value="UniProtKB-KW"/>
</dbReference>
<dbReference type="OrthoDB" id="9815829at2"/>
<gene>
    <name evidence="5" type="ORF">BUW47_04730</name>
</gene>
<evidence type="ECO:0000259" key="4">
    <source>
        <dbReference type="Pfam" id="PF00535"/>
    </source>
</evidence>
<protein>
    <submittedName>
        <fullName evidence="5">Glycosyl transferase family 2</fullName>
    </submittedName>
</protein>
<dbReference type="InterPro" id="IPR001173">
    <property type="entry name" value="Glyco_trans_2-like"/>
</dbReference>
<evidence type="ECO:0000256" key="2">
    <source>
        <dbReference type="ARBA" id="ARBA00022676"/>
    </source>
</evidence>
<keyword evidence="3 5" id="KW-0808">Transferase</keyword>
<evidence type="ECO:0000256" key="3">
    <source>
        <dbReference type="ARBA" id="ARBA00022679"/>
    </source>
</evidence>
<dbReference type="InterPro" id="IPR029044">
    <property type="entry name" value="Nucleotide-diphossugar_trans"/>
</dbReference>
<dbReference type="Gene3D" id="3.90.550.10">
    <property type="entry name" value="Spore Coat Polysaccharide Biosynthesis Protein SpsA, Chain A"/>
    <property type="match status" value="1"/>
</dbReference>
<sequence length="319" mass="36658">MEISVVMSVYNERPEQVRQSVESILGQTYLPTEFIIVLDNPNQNDLKALLQTYDQQNDIIKLVFNRENIGLAASLNKAIKLANGELIARMDADDISEPKRLELELRELKRRSLDLVSGNIVYIDESGSVTGKKSAIPEDERLIAKLLPYGSTIIHPSVLMRKSAIDQVGGYRLLPTAEDYDLWLRMIASGLKIGSINVQVLKYRLRDNSMTSNAWKTYVVSRYIQKLYAQRVHTGDDAFKSDDPDLFAKINNEGMRQKFNRGQQYFTLAMQNTRQKKVGKGLHQLVKAMVTSKDNFYFVMDYLRFRLVWVVNRGRYNHV</sequence>
<evidence type="ECO:0000256" key="1">
    <source>
        <dbReference type="ARBA" id="ARBA00006739"/>
    </source>
</evidence>
<dbReference type="Pfam" id="PF00535">
    <property type="entry name" value="Glycos_transf_2"/>
    <property type="match status" value="1"/>
</dbReference>
<proteinExistence type="inferred from homology"/>
<feature type="domain" description="Glycosyltransferase 2-like" evidence="4">
    <location>
        <begin position="4"/>
        <end position="168"/>
    </location>
</feature>
<evidence type="ECO:0000313" key="6">
    <source>
        <dbReference type="Proteomes" id="UP000185427"/>
    </source>
</evidence>
<name>A0A1L7GUP8_LIMFE</name>
<dbReference type="PANTHER" id="PTHR43685:SF5">
    <property type="entry name" value="GLYCOSYLTRANSFERASE EPSE-RELATED"/>
    <property type="match status" value="1"/>
</dbReference>
<dbReference type="RefSeq" id="WP_075667294.1">
    <property type="nucleotide sequence ID" value="NZ_CP019030.1"/>
</dbReference>
<dbReference type="InterPro" id="IPR050834">
    <property type="entry name" value="Glycosyltransf_2"/>
</dbReference>
<comment type="similarity">
    <text evidence="1">Belongs to the glycosyltransferase 2 family.</text>
</comment>
<accession>A0A1L7GUP8</accession>
<dbReference type="PANTHER" id="PTHR43685">
    <property type="entry name" value="GLYCOSYLTRANSFERASE"/>
    <property type="match status" value="1"/>
</dbReference>
<dbReference type="Proteomes" id="UP000185427">
    <property type="component" value="Chromosome"/>
</dbReference>